<dbReference type="RefSeq" id="WP_166856471.1">
    <property type="nucleotide sequence ID" value="NZ_JAAQOM010000002.1"/>
</dbReference>
<keyword evidence="1" id="KW-0732">Signal</keyword>
<gene>
    <name evidence="2" type="ORF">HAV22_03170</name>
</gene>
<name>A0ABX0P7Y3_9BURK</name>
<dbReference type="EMBL" id="JAAQOM010000002">
    <property type="protein sequence ID" value="NIA52659.1"/>
    <property type="molecule type" value="Genomic_DNA"/>
</dbReference>
<feature type="signal peptide" evidence="1">
    <location>
        <begin position="1"/>
        <end position="29"/>
    </location>
</feature>
<organism evidence="2 3">
    <name type="scientific">Telluria antibiotica</name>
    <dbReference type="NCBI Taxonomy" id="2717319"/>
    <lineage>
        <taxon>Bacteria</taxon>
        <taxon>Pseudomonadati</taxon>
        <taxon>Pseudomonadota</taxon>
        <taxon>Betaproteobacteria</taxon>
        <taxon>Burkholderiales</taxon>
        <taxon>Oxalobacteraceae</taxon>
        <taxon>Telluria group</taxon>
        <taxon>Telluria</taxon>
    </lineage>
</organism>
<reference evidence="2 3" key="1">
    <citation type="submission" date="2020-03" db="EMBL/GenBank/DDBJ databases">
        <title>Genome sequence of strain Massilia sp. TW-1.</title>
        <authorList>
            <person name="Chaudhary D.K."/>
        </authorList>
    </citation>
    <scope>NUCLEOTIDE SEQUENCE [LARGE SCALE GENOMIC DNA]</scope>
    <source>
        <strain evidence="2 3">TW-1</strain>
    </source>
</reference>
<feature type="chain" id="PRO_5046403376" description="MSHA biogenesis protein MshK" evidence="1">
    <location>
        <begin position="30"/>
        <end position="127"/>
    </location>
</feature>
<evidence type="ECO:0000313" key="2">
    <source>
        <dbReference type="EMBL" id="NIA52659.1"/>
    </source>
</evidence>
<evidence type="ECO:0000256" key="1">
    <source>
        <dbReference type="SAM" id="SignalP"/>
    </source>
</evidence>
<evidence type="ECO:0008006" key="4">
    <source>
        <dbReference type="Google" id="ProtNLM"/>
    </source>
</evidence>
<proteinExistence type="predicted"/>
<dbReference type="Proteomes" id="UP000716322">
    <property type="component" value="Unassembled WGS sequence"/>
</dbReference>
<sequence length="127" mass="13051">MDEAVITTTTRRAVGAALFAFLLCGAAGAQGLQDPTKPPAAAAPVAAGPIAASAGPQLQSILIAREAGGRHVAVIDGETVRLGERFHGAKVARIGENEVELVRGTERQVLRLYADADGVLGGRTARR</sequence>
<protein>
    <recommendedName>
        <fullName evidence="4">MSHA biogenesis protein MshK</fullName>
    </recommendedName>
</protein>
<comment type="caution">
    <text evidence="2">The sequence shown here is derived from an EMBL/GenBank/DDBJ whole genome shotgun (WGS) entry which is preliminary data.</text>
</comment>
<keyword evidence="3" id="KW-1185">Reference proteome</keyword>
<accession>A0ABX0P7Y3</accession>
<evidence type="ECO:0000313" key="3">
    <source>
        <dbReference type="Proteomes" id="UP000716322"/>
    </source>
</evidence>